<dbReference type="GO" id="GO:0005975">
    <property type="term" value="P:carbohydrate metabolic process"/>
    <property type="evidence" value="ECO:0007669"/>
    <property type="project" value="InterPro"/>
</dbReference>
<feature type="binding site" evidence="3">
    <location>
        <position position="179"/>
    </location>
    <ligand>
        <name>Zn(2+)</name>
        <dbReference type="ChEBI" id="CHEBI:29105"/>
        <label>1</label>
        <note>catalytic</note>
    </ligand>
</feature>
<proteinExistence type="predicted"/>
<dbReference type="InterPro" id="IPR013785">
    <property type="entry name" value="Aldolase_TIM"/>
</dbReference>
<dbReference type="EC" id="4.1.2.13" evidence="4"/>
<dbReference type="GO" id="GO:0004332">
    <property type="term" value="F:fructose-bisphosphate aldolase activity"/>
    <property type="evidence" value="ECO:0007669"/>
    <property type="project" value="UniProtKB-EC"/>
</dbReference>
<feature type="binding site" evidence="3">
    <location>
        <position position="134"/>
    </location>
    <ligand>
        <name>Zn(2+)</name>
        <dbReference type="ChEBI" id="CHEBI:29105"/>
        <label>2</label>
    </ligand>
</feature>
<dbReference type="AlphaFoldDB" id="A0A4U8Q0V3"/>
<comment type="cofactor">
    <cofactor evidence="3">
        <name>Zn(2+)</name>
        <dbReference type="ChEBI" id="CHEBI:29105"/>
    </cofactor>
    <text evidence="3">Binds 2 Zn(2+) ions per subunit. One is catalytic and the other provides a structural contribution.</text>
</comment>
<evidence type="ECO:0000313" key="5">
    <source>
        <dbReference type="Proteomes" id="UP000306509"/>
    </source>
</evidence>
<feature type="binding site" evidence="2">
    <location>
        <begin position="229"/>
        <end position="232"/>
    </location>
    <ligand>
        <name>dihydroxyacetone phosphate</name>
        <dbReference type="ChEBI" id="CHEBI:57642"/>
    </ligand>
</feature>
<keyword evidence="5" id="KW-1185">Reference proteome</keyword>
<feature type="binding site" evidence="3">
    <location>
        <position position="207"/>
    </location>
    <ligand>
        <name>Zn(2+)</name>
        <dbReference type="ChEBI" id="CHEBI:29105"/>
        <label>1</label>
        <note>catalytic</note>
    </ligand>
</feature>
<sequence>MAIVTLKEILKDAKNRRYGVGMFNTINLEMARAIIGIAEEERSPVIIGFAEAHLPYANLEDIAPIMVKFAREAAVPVAIHFDHGMTFEYIMKAIHYGFTSVMFDGSTLTYEENIRQTKEIVKVAHALNVSVEAELGHVGGAEGGGDDGHEEMYTKVEQAADFTARTGIDALAVAIGTAHGEYEIKPVLDINRLREIRNAVDVPLVLHGGSGLTDQDFRSCVANGISKVNIFTDMSKAAVNTINENLCGARKINLGNSQELIEGIVKAVMQQLKGCTCTSISYPELINYTIDGIKAEVGSKMRLFGSSQKA</sequence>
<protein>
    <submittedName>
        <fullName evidence="4">Putative fructose-bisphosphate aldolase</fullName>
        <ecNumber evidence="4">4.1.2.13</ecNumber>
    </submittedName>
</protein>
<evidence type="ECO:0000256" key="2">
    <source>
        <dbReference type="PIRSR" id="PIRSR001359-2"/>
    </source>
</evidence>
<dbReference type="InterPro" id="IPR000771">
    <property type="entry name" value="FBA_II"/>
</dbReference>
<dbReference type="GO" id="GO:0008270">
    <property type="term" value="F:zinc ion binding"/>
    <property type="evidence" value="ECO:0007669"/>
    <property type="project" value="InterPro"/>
</dbReference>
<feature type="active site" description="Proton donor" evidence="1">
    <location>
        <position position="82"/>
    </location>
</feature>
<dbReference type="GO" id="GO:0005829">
    <property type="term" value="C:cytosol"/>
    <property type="evidence" value="ECO:0007669"/>
    <property type="project" value="TreeGrafter"/>
</dbReference>
<feature type="binding site" evidence="2">
    <location>
        <position position="180"/>
    </location>
    <ligand>
        <name>dihydroxyacetone phosphate</name>
        <dbReference type="ChEBI" id="CHEBI:57642"/>
    </ligand>
</feature>
<evidence type="ECO:0000313" key="4">
    <source>
        <dbReference type="EMBL" id="TLC98309.1"/>
    </source>
</evidence>
<gene>
    <name evidence="4" type="primary">fbaA_3</name>
    <name evidence="4" type="ORF">DSM106044_04825</name>
</gene>
<feature type="binding site" evidence="2">
    <location>
        <begin position="208"/>
        <end position="210"/>
    </location>
    <ligand>
        <name>dihydroxyacetone phosphate</name>
        <dbReference type="ChEBI" id="CHEBI:57642"/>
    </ligand>
</feature>
<dbReference type="InterPro" id="IPR050246">
    <property type="entry name" value="Class_II_FBP_aldolase"/>
</dbReference>
<dbReference type="Proteomes" id="UP000306509">
    <property type="component" value="Unassembled WGS sequence"/>
</dbReference>
<dbReference type="CDD" id="cd00947">
    <property type="entry name" value="TBP_aldolase_IIB"/>
    <property type="match status" value="1"/>
</dbReference>
<dbReference type="EMBL" id="QGQD01000097">
    <property type="protein sequence ID" value="TLC98309.1"/>
    <property type="molecule type" value="Genomic_DNA"/>
</dbReference>
<dbReference type="PANTHER" id="PTHR30304">
    <property type="entry name" value="D-TAGATOSE-1,6-BISPHOSPHATE ALDOLASE"/>
    <property type="match status" value="1"/>
</dbReference>
<keyword evidence="3" id="KW-0862">Zinc</keyword>
<dbReference type="SUPFAM" id="SSF51569">
    <property type="entry name" value="Aldolase"/>
    <property type="match status" value="1"/>
</dbReference>
<evidence type="ECO:0000256" key="3">
    <source>
        <dbReference type="PIRSR" id="PIRSR001359-3"/>
    </source>
</evidence>
<dbReference type="GO" id="GO:0009025">
    <property type="term" value="F:tagatose-bisphosphate aldolase activity"/>
    <property type="evidence" value="ECO:0007669"/>
    <property type="project" value="TreeGrafter"/>
</dbReference>
<dbReference type="PROSITE" id="PS00806">
    <property type="entry name" value="ALDOLASE_CLASS_II_2"/>
    <property type="match status" value="1"/>
</dbReference>
<keyword evidence="4" id="KW-0456">Lyase</keyword>
<dbReference type="Pfam" id="PF01116">
    <property type="entry name" value="F_bP_aldolase"/>
    <property type="match status" value="1"/>
</dbReference>
<dbReference type="RefSeq" id="WP_138003870.1">
    <property type="nucleotide sequence ID" value="NZ_CAUSDN010000031.1"/>
</dbReference>
<comment type="caution">
    <text evidence="4">The sequence shown here is derived from an EMBL/GenBank/DDBJ whole genome shotgun (WGS) entry which is preliminary data.</text>
</comment>
<organism evidence="4 5">
    <name type="scientific">Robinsoniella peoriensis</name>
    <dbReference type="NCBI Taxonomy" id="180332"/>
    <lineage>
        <taxon>Bacteria</taxon>
        <taxon>Bacillati</taxon>
        <taxon>Bacillota</taxon>
        <taxon>Clostridia</taxon>
        <taxon>Lachnospirales</taxon>
        <taxon>Lachnospiraceae</taxon>
        <taxon>Robinsoniella</taxon>
    </lineage>
</organism>
<dbReference type="Gene3D" id="3.20.20.70">
    <property type="entry name" value="Aldolase class I"/>
    <property type="match status" value="1"/>
</dbReference>
<feature type="binding site" evidence="3">
    <location>
        <position position="83"/>
    </location>
    <ligand>
        <name>Zn(2+)</name>
        <dbReference type="ChEBI" id="CHEBI:29105"/>
        <label>1</label>
        <note>catalytic</note>
    </ligand>
</feature>
<name>A0A4U8Q0V3_9FIRM</name>
<feature type="binding site" evidence="3">
    <location>
        <position position="104"/>
    </location>
    <ligand>
        <name>Zn(2+)</name>
        <dbReference type="ChEBI" id="CHEBI:29105"/>
        <label>2</label>
    </ligand>
</feature>
<evidence type="ECO:0000256" key="1">
    <source>
        <dbReference type="PIRSR" id="PIRSR001359-1"/>
    </source>
</evidence>
<reference evidence="4 5" key="1">
    <citation type="journal article" date="2019" name="Anaerobe">
        <title>Detection of Robinsoniella peoriensis in multiple bone samples of a trauma patient.</title>
        <authorList>
            <person name="Schrottner P."/>
            <person name="Hartwich K."/>
            <person name="Bunk B."/>
            <person name="Schober I."/>
            <person name="Helbig S."/>
            <person name="Rudolph W.W."/>
            <person name="Gunzer F."/>
        </authorList>
    </citation>
    <scope>NUCLEOTIDE SEQUENCE [LARGE SCALE GENOMIC DNA]</scope>
    <source>
        <strain evidence="4 5">DSM 106044</strain>
    </source>
</reference>
<dbReference type="PANTHER" id="PTHR30304:SF0">
    <property type="entry name" value="D-TAGATOSE-1,6-BISPHOSPHATE ALDOLASE SUBUNIT GATY-RELATED"/>
    <property type="match status" value="1"/>
</dbReference>
<dbReference type="STRING" id="180332.GCA_000797495_03785"/>
<dbReference type="PIRSF" id="PIRSF001359">
    <property type="entry name" value="F_bP_aldolase_II"/>
    <property type="match status" value="1"/>
</dbReference>
<keyword evidence="3" id="KW-0479">Metal-binding</keyword>
<dbReference type="NCBIfam" id="TIGR00167">
    <property type="entry name" value="cbbA"/>
    <property type="match status" value="1"/>
</dbReference>
<accession>A0A4U8Q0V3</accession>